<comment type="caution">
    <text evidence="4">The sequence shown here is derived from an EMBL/GenBank/DDBJ whole genome shotgun (WGS) entry which is preliminary data.</text>
</comment>
<dbReference type="Proteomes" id="UP001305779">
    <property type="component" value="Unassembled WGS sequence"/>
</dbReference>
<evidence type="ECO:0000259" key="3">
    <source>
        <dbReference type="PROSITE" id="PS50102"/>
    </source>
</evidence>
<organism evidence="4 5">
    <name type="scientific">Zasmidium cellare</name>
    <name type="common">Wine cellar mold</name>
    <name type="synonym">Racodium cellare</name>
    <dbReference type="NCBI Taxonomy" id="395010"/>
    <lineage>
        <taxon>Eukaryota</taxon>
        <taxon>Fungi</taxon>
        <taxon>Dikarya</taxon>
        <taxon>Ascomycota</taxon>
        <taxon>Pezizomycotina</taxon>
        <taxon>Dothideomycetes</taxon>
        <taxon>Dothideomycetidae</taxon>
        <taxon>Mycosphaerellales</taxon>
        <taxon>Mycosphaerellaceae</taxon>
        <taxon>Zasmidium</taxon>
    </lineage>
</organism>
<dbReference type="Pfam" id="PF00076">
    <property type="entry name" value="RRM_1"/>
    <property type="match status" value="1"/>
</dbReference>
<gene>
    <name evidence="4" type="ORF">PRZ48_013502</name>
</gene>
<evidence type="ECO:0000256" key="2">
    <source>
        <dbReference type="SAM" id="MobiDB-lite"/>
    </source>
</evidence>
<evidence type="ECO:0000313" key="5">
    <source>
        <dbReference type="Proteomes" id="UP001305779"/>
    </source>
</evidence>
<feature type="domain" description="RRM" evidence="3">
    <location>
        <begin position="145"/>
        <end position="223"/>
    </location>
</feature>
<dbReference type="InterPro" id="IPR012677">
    <property type="entry name" value="Nucleotide-bd_a/b_plait_sf"/>
</dbReference>
<dbReference type="SMART" id="SM00360">
    <property type="entry name" value="RRM"/>
    <property type="match status" value="1"/>
</dbReference>
<accession>A0ABR0E1K5</accession>
<dbReference type="PROSITE" id="PS50102">
    <property type="entry name" value="RRM"/>
    <property type="match status" value="1"/>
</dbReference>
<reference evidence="4 5" key="1">
    <citation type="journal article" date="2023" name="G3 (Bethesda)">
        <title>A chromosome-level genome assembly of Zasmidium syzygii isolated from banana leaves.</title>
        <authorList>
            <person name="van Westerhoven A.C."/>
            <person name="Mehrabi R."/>
            <person name="Talebi R."/>
            <person name="Steentjes M.B.F."/>
            <person name="Corcolon B."/>
            <person name="Chong P.A."/>
            <person name="Kema G.H.J."/>
            <person name="Seidl M.F."/>
        </authorList>
    </citation>
    <scope>NUCLEOTIDE SEQUENCE [LARGE SCALE GENOMIC DNA]</scope>
    <source>
        <strain evidence="4 5">P124</strain>
    </source>
</reference>
<feature type="compositionally biased region" description="Low complexity" evidence="2">
    <location>
        <begin position="95"/>
        <end position="106"/>
    </location>
</feature>
<dbReference type="SUPFAM" id="SSF54928">
    <property type="entry name" value="RNA-binding domain, RBD"/>
    <property type="match status" value="1"/>
</dbReference>
<feature type="region of interest" description="Disordered" evidence="2">
    <location>
        <begin position="1"/>
        <end position="33"/>
    </location>
</feature>
<dbReference type="Gene3D" id="3.30.70.330">
    <property type="match status" value="1"/>
</dbReference>
<keyword evidence="5" id="KW-1185">Reference proteome</keyword>
<proteinExistence type="predicted"/>
<dbReference type="InterPro" id="IPR000504">
    <property type="entry name" value="RRM_dom"/>
</dbReference>
<dbReference type="InterPro" id="IPR035979">
    <property type="entry name" value="RBD_domain_sf"/>
</dbReference>
<keyword evidence="1" id="KW-0694">RNA-binding</keyword>
<name>A0ABR0E1K5_ZASCE</name>
<protein>
    <recommendedName>
        <fullName evidence="3">RRM domain-containing protein</fullName>
    </recommendedName>
</protein>
<evidence type="ECO:0000256" key="1">
    <source>
        <dbReference type="PROSITE-ProRule" id="PRU00176"/>
    </source>
</evidence>
<dbReference type="EMBL" id="JAXOVC010000012">
    <property type="protein sequence ID" value="KAK4495175.1"/>
    <property type="molecule type" value="Genomic_DNA"/>
</dbReference>
<feature type="region of interest" description="Disordered" evidence="2">
    <location>
        <begin position="95"/>
        <end position="126"/>
    </location>
</feature>
<evidence type="ECO:0000313" key="4">
    <source>
        <dbReference type="EMBL" id="KAK4495175.1"/>
    </source>
</evidence>
<sequence length="293" mass="32083">MFSQSALGPPPVWRLPVTSSNPAAARAKREKTLNEHSKIVSVENYTAGDVQPPAFSREIDSGILSLETPINKDPISPTLSVASAPAAAPSSIFTRTARSSSVGSAPSTPPSTPPSTQGGPASHPRAFKARQDDFNLAQLVFPATAAVFVGNLPAHCTDDVLSGMVFHRFSRYGKVSVFIKRTIAQKPWALLQYQHFFNAQRAVKYGSRELMCGRQLRVQISQARRDILILRRNGLPASEWILKANFSQFGEVESIYGRPDVAYVIRFKCYGSYQLAKDAVRSGTTPYVLVTWV</sequence>